<proteinExistence type="predicted"/>
<dbReference type="PANTHER" id="PTHR12526">
    <property type="entry name" value="GLYCOSYLTRANSFERASE"/>
    <property type="match status" value="1"/>
</dbReference>
<dbReference type="SUPFAM" id="SSF53756">
    <property type="entry name" value="UDP-Glycosyltransferase/glycogen phosphorylase"/>
    <property type="match status" value="1"/>
</dbReference>
<reference evidence="1" key="1">
    <citation type="submission" date="2020-05" db="EMBL/GenBank/DDBJ databases">
        <authorList>
            <person name="Chiriac C."/>
            <person name="Salcher M."/>
            <person name="Ghai R."/>
            <person name="Kavagutti S V."/>
        </authorList>
    </citation>
    <scope>NUCLEOTIDE SEQUENCE</scope>
</reference>
<name>A0A6J6ZSD1_9ZZZZ</name>
<protein>
    <submittedName>
        <fullName evidence="1">Unannotated protein</fullName>
    </submittedName>
</protein>
<gene>
    <name evidence="1" type="ORF">UFOPK3162_00504</name>
</gene>
<dbReference type="EMBL" id="CAFABB010000081">
    <property type="protein sequence ID" value="CAB4821537.1"/>
    <property type="molecule type" value="Genomic_DNA"/>
</dbReference>
<dbReference type="Pfam" id="PF13692">
    <property type="entry name" value="Glyco_trans_1_4"/>
    <property type="match status" value="1"/>
</dbReference>
<dbReference type="CDD" id="cd03801">
    <property type="entry name" value="GT4_PimA-like"/>
    <property type="match status" value="1"/>
</dbReference>
<dbReference type="Gene3D" id="3.40.50.2000">
    <property type="entry name" value="Glycogen Phosphorylase B"/>
    <property type="match status" value="2"/>
</dbReference>
<evidence type="ECO:0000313" key="1">
    <source>
        <dbReference type="EMBL" id="CAB4821537.1"/>
    </source>
</evidence>
<dbReference type="AlphaFoldDB" id="A0A6J6ZSD1"/>
<accession>A0A6J6ZSD1</accession>
<organism evidence="1">
    <name type="scientific">freshwater metagenome</name>
    <dbReference type="NCBI Taxonomy" id="449393"/>
    <lineage>
        <taxon>unclassified sequences</taxon>
        <taxon>metagenomes</taxon>
        <taxon>ecological metagenomes</taxon>
    </lineage>
</organism>
<sequence length="195" mass="21487">MKWQVIQLGIPLTNIELHDPSGDETIKLLWVGRFTDIKDPLYAVNVVEELNKSQPNKFELTMVGGGELLDEVKSYADNLPVTFTGWLDKPFESVGYFDLLLLTSKNEGMGLVILEAANCNKATISRDVGGVGEFIKDGVNGLLLNGSAELMSSKIAKLSKIEISNLGKAAHQTLVKSFTDKVMADNYYKLYKSLI</sequence>